<dbReference type="InterPro" id="IPR038989">
    <property type="entry name" value="UbiJ"/>
</dbReference>
<accession>A0ABP9SFT2</accession>
<dbReference type="HAMAP" id="MF_02215">
    <property type="entry name" value="UbiJ"/>
    <property type="match status" value="1"/>
</dbReference>
<comment type="pathway">
    <text evidence="1">Cofactor biosynthesis; ubiquinone biosynthesis.</text>
</comment>
<organism evidence="3 4">
    <name type="scientific">Ferrimonas gelatinilytica</name>
    <dbReference type="NCBI Taxonomy" id="1255257"/>
    <lineage>
        <taxon>Bacteria</taxon>
        <taxon>Pseudomonadati</taxon>
        <taxon>Pseudomonadota</taxon>
        <taxon>Gammaproteobacteria</taxon>
        <taxon>Alteromonadales</taxon>
        <taxon>Ferrimonadaceae</taxon>
        <taxon>Ferrimonas</taxon>
    </lineage>
</organism>
<keyword evidence="1" id="KW-0831">Ubiquinone biosynthesis</keyword>
<dbReference type="Pfam" id="PF02036">
    <property type="entry name" value="SCP2"/>
    <property type="match status" value="1"/>
</dbReference>
<comment type="caution">
    <text evidence="3">The sequence shown here is derived from an EMBL/GenBank/DDBJ whole genome shotgun (WGS) entry which is preliminary data.</text>
</comment>
<sequence length="200" mass="21828">MQIATLAAGSLEKALASLLKYHPDPNPLASWHGQVIQLTLAPLPFDLFLILSNPIQVYSSYGGDPHCRLSLSLNTLKQIQAGAPLSELMKQGSLEIQGDMQLAGKLAGLLSAIEPDLAAPLSRFMGDAMAYRVERAGRRLTAEAARQLGRLQKHGGTLLQEELRIAPGIPEFRHFSGQVTELQQRSEVLLQRLDALESTR</sequence>
<proteinExistence type="inferred from homology"/>
<dbReference type="InterPro" id="IPR003033">
    <property type="entry name" value="SCP2_sterol-bd_dom"/>
</dbReference>
<evidence type="ECO:0000256" key="1">
    <source>
        <dbReference type="HAMAP-Rule" id="MF_02215"/>
    </source>
</evidence>
<dbReference type="EMBL" id="BAABLF010000029">
    <property type="protein sequence ID" value="GAA5194662.1"/>
    <property type="molecule type" value="Genomic_DNA"/>
</dbReference>
<dbReference type="Proteomes" id="UP001501600">
    <property type="component" value="Unassembled WGS sequence"/>
</dbReference>
<evidence type="ECO:0000313" key="3">
    <source>
        <dbReference type="EMBL" id="GAA5194662.1"/>
    </source>
</evidence>
<evidence type="ECO:0000313" key="4">
    <source>
        <dbReference type="Proteomes" id="UP001501600"/>
    </source>
</evidence>
<dbReference type="InterPro" id="IPR036527">
    <property type="entry name" value="SCP2_sterol-bd_dom_sf"/>
</dbReference>
<keyword evidence="3" id="KW-0830">Ubiquinone</keyword>
<dbReference type="Gene3D" id="3.30.1050.10">
    <property type="entry name" value="SCP2 sterol-binding domain"/>
    <property type="match status" value="1"/>
</dbReference>
<reference evidence="4" key="1">
    <citation type="journal article" date="2019" name="Int. J. Syst. Evol. Microbiol.">
        <title>The Global Catalogue of Microorganisms (GCM) 10K type strain sequencing project: providing services to taxonomists for standard genome sequencing and annotation.</title>
        <authorList>
            <consortium name="The Broad Institute Genomics Platform"/>
            <consortium name="The Broad Institute Genome Sequencing Center for Infectious Disease"/>
            <person name="Wu L."/>
            <person name="Ma J."/>
        </authorList>
    </citation>
    <scope>NUCLEOTIDE SEQUENCE [LARGE SCALE GENOMIC DNA]</scope>
    <source>
        <strain evidence="4">JCM 18720</strain>
    </source>
</reference>
<keyword evidence="1" id="KW-0963">Cytoplasm</keyword>
<comment type="similarity">
    <text evidence="1">Belongs to the UbiJ family.</text>
</comment>
<dbReference type="PANTHER" id="PTHR38693">
    <property type="entry name" value="UBIQUINONE BIOSYNTHESIS PROTEIN UBIJ"/>
    <property type="match status" value="1"/>
</dbReference>
<dbReference type="SUPFAM" id="SSF55718">
    <property type="entry name" value="SCP-like"/>
    <property type="match status" value="1"/>
</dbReference>
<dbReference type="PANTHER" id="PTHR38693:SF1">
    <property type="entry name" value="UBIQUINONE BIOSYNTHESIS ACCESSORY FACTOR UBIJ"/>
    <property type="match status" value="1"/>
</dbReference>
<feature type="domain" description="SCP2" evidence="2">
    <location>
        <begin position="24"/>
        <end position="110"/>
    </location>
</feature>
<name>A0ABP9SFT2_9GAMM</name>
<comment type="subcellular location">
    <subcellularLocation>
        <location evidence="1">Cytoplasm</location>
    </subcellularLocation>
</comment>
<evidence type="ECO:0000259" key="2">
    <source>
        <dbReference type="Pfam" id="PF02036"/>
    </source>
</evidence>
<protein>
    <recommendedName>
        <fullName evidence="1">Ubiquinone biosynthesis accessory factor UbiJ</fullName>
    </recommendedName>
</protein>
<comment type="function">
    <text evidence="1">Required for ubiquinone (coenzyme Q) biosynthesis. Binds hydrophobic ubiquinone biosynthetic intermediates via its SCP2 domain and is essential for the stability of the Ubi complex. May constitute a docking platform where Ubi enzymes assemble and access their SCP2-bound polyprenyl substrates.</text>
</comment>
<gene>
    <name evidence="1 3" type="primary">ubiJ</name>
    <name evidence="3" type="ORF">GCM10025772_28110</name>
</gene>
<dbReference type="RefSeq" id="WP_345317803.1">
    <property type="nucleotide sequence ID" value="NZ_BAABLF010000029.1"/>
</dbReference>
<keyword evidence="4" id="KW-1185">Reference proteome</keyword>